<evidence type="ECO:0000313" key="3">
    <source>
        <dbReference type="EMBL" id="CAI8601603.1"/>
    </source>
</evidence>
<dbReference type="EMBL" id="OX451738">
    <property type="protein sequence ID" value="CAI8601603.1"/>
    <property type="molecule type" value="Genomic_DNA"/>
</dbReference>
<organism evidence="3 4">
    <name type="scientific">Vicia faba</name>
    <name type="common">Broad bean</name>
    <name type="synonym">Faba vulgaris</name>
    <dbReference type="NCBI Taxonomy" id="3906"/>
    <lineage>
        <taxon>Eukaryota</taxon>
        <taxon>Viridiplantae</taxon>
        <taxon>Streptophyta</taxon>
        <taxon>Embryophyta</taxon>
        <taxon>Tracheophyta</taxon>
        <taxon>Spermatophyta</taxon>
        <taxon>Magnoliopsida</taxon>
        <taxon>eudicotyledons</taxon>
        <taxon>Gunneridae</taxon>
        <taxon>Pentapetalae</taxon>
        <taxon>rosids</taxon>
        <taxon>fabids</taxon>
        <taxon>Fabales</taxon>
        <taxon>Fabaceae</taxon>
        <taxon>Papilionoideae</taxon>
        <taxon>50 kb inversion clade</taxon>
        <taxon>NPAAA clade</taxon>
        <taxon>Hologalegina</taxon>
        <taxon>IRL clade</taxon>
        <taxon>Fabeae</taxon>
        <taxon>Vicia</taxon>
    </lineage>
</organism>
<evidence type="ECO:0000256" key="1">
    <source>
        <dbReference type="SAM" id="Coils"/>
    </source>
</evidence>
<sequence length="475" mass="52758">MYMDSVRGFKYKWYVVRPVTTAALESLYKEEAPISDDDREALLDNDGYPVLGRTTKFPVHWIYRHYEHGTGYYHTSAGDMGSEDEKAYDTLCRYVDSFHPARWATREGEDVLDEEGYPTFEARPIDTKALVECQSFGQAARLLGSMAGRRERLLKLSCDQRRGKRVVKAPQATRMGPPHSPGAPHVVRVDSSPSSGAASEETPEVQEVEPHVDLIPRKRNRVESGPAVGEDSNGVRSFGLPPCFKEEGFFEGFPLSVTADEAEVIRRMSKEDRRRHLAANMVGLVKMAEMAVVLSEEGEDPVRIEELEQEKATLTSSLRKLRTALERSEEMFREQASLLAAEREMLTLEKENSGKLAEERELLRADRERLETDIGGLTQQIEDLKVSMLPAEDEPEDIAALRSRSELVAHIRLLEADCVGAMEEGFDSAVSQLSLLNPGLITEGTGYMSQIVDGAIVPPPDSPVVGDDGSGETGL</sequence>
<dbReference type="Proteomes" id="UP001157006">
    <property type="component" value="Chromosome 3"/>
</dbReference>
<name>A0AAV0ZXE6_VICFA</name>
<feature type="region of interest" description="Disordered" evidence="2">
    <location>
        <begin position="165"/>
        <end position="212"/>
    </location>
</feature>
<keyword evidence="1" id="KW-0175">Coiled coil</keyword>
<dbReference type="AlphaFoldDB" id="A0AAV0ZXE6"/>
<evidence type="ECO:0000256" key="2">
    <source>
        <dbReference type="SAM" id="MobiDB-lite"/>
    </source>
</evidence>
<reference evidence="3 4" key="1">
    <citation type="submission" date="2023-01" db="EMBL/GenBank/DDBJ databases">
        <authorList>
            <person name="Kreplak J."/>
        </authorList>
    </citation>
    <scope>NUCLEOTIDE SEQUENCE [LARGE SCALE GENOMIC DNA]</scope>
</reference>
<gene>
    <name evidence="3" type="ORF">VFH_III002400</name>
</gene>
<proteinExistence type="predicted"/>
<evidence type="ECO:0000313" key="4">
    <source>
        <dbReference type="Proteomes" id="UP001157006"/>
    </source>
</evidence>
<feature type="coiled-coil region" evidence="1">
    <location>
        <begin position="353"/>
        <end position="387"/>
    </location>
</feature>
<protein>
    <submittedName>
        <fullName evidence="3">Uncharacterized protein</fullName>
    </submittedName>
</protein>
<keyword evidence="4" id="KW-1185">Reference proteome</keyword>
<accession>A0AAV0ZXE6</accession>